<name>A0A0F2D5U3_STROR</name>
<accession>A0A0F2D5U3</accession>
<gene>
    <name evidence="2" type="ORF">TZ87_00029</name>
</gene>
<dbReference type="OrthoDB" id="2081291at2"/>
<dbReference type="InterPro" id="IPR007111">
    <property type="entry name" value="NACHT_NTPase"/>
</dbReference>
<dbReference type="Proteomes" id="UP000033657">
    <property type="component" value="Unassembled WGS sequence"/>
</dbReference>
<dbReference type="PATRIC" id="fig|28037.209.peg.29"/>
<proteinExistence type="predicted"/>
<dbReference type="PANTHER" id="PTHR46844">
    <property type="entry name" value="SLR5058 PROTEIN"/>
    <property type="match status" value="1"/>
</dbReference>
<dbReference type="EMBL" id="JYGM01000001">
    <property type="protein sequence ID" value="KJQ64906.1"/>
    <property type="molecule type" value="Genomic_DNA"/>
</dbReference>
<dbReference type="PANTHER" id="PTHR46844:SF1">
    <property type="entry name" value="SLR5058 PROTEIN"/>
    <property type="match status" value="1"/>
</dbReference>
<evidence type="ECO:0000313" key="3">
    <source>
        <dbReference type="Proteomes" id="UP000033657"/>
    </source>
</evidence>
<evidence type="ECO:0000313" key="2">
    <source>
        <dbReference type="EMBL" id="KJQ64906.1"/>
    </source>
</evidence>
<dbReference type="Pfam" id="PF05729">
    <property type="entry name" value="NACHT"/>
    <property type="match status" value="1"/>
</dbReference>
<organism evidence="2 3">
    <name type="scientific">Streptococcus oralis subsp. oralis</name>
    <dbReference type="NCBI Taxonomy" id="1891914"/>
    <lineage>
        <taxon>Bacteria</taxon>
        <taxon>Bacillati</taxon>
        <taxon>Bacillota</taxon>
        <taxon>Bacilli</taxon>
        <taxon>Lactobacillales</taxon>
        <taxon>Streptococcaceae</taxon>
        <taxon>Streptococcus</taxon>
    </lineage>
</organism>
<reference evidence="2 3" key="1">
    <citation type="submission" date="2015-02" db="EMBL/GenBank/DDBJ databases">
        <title>Evolution of amylase-binding proteins of oral streptococcal species.</title>
        <authorList>
            <person name="Haase E.M."/>
        </authorList>
    </citation>
    <scope>NUCLEOTIDE SEQUENCE [LARGE SCALE GENOMIC DNA]</scope>
    <source>
        <strain evidence="2 3">COL85/1862</strain>
    </source>
</reference>
<dbReference type="PROSITE" id="PS50837">
    <property type="entry name" value="NACHT"/>
    <property type="match status" value="1"/>
</dbReference>
<evidence type="ECO:0000259" key="1">
    <source>
        <dbReference type="PROSITE" id="PS50837"/>
    </source>
</evidence>
<sequence>MSIPVPFGDILEKEVITNIPKIYQKLKQIYNDLQFKTEEELGVVYQEYLQFTYKKYSTVKTLLYKNEGKFLYDFYEHVYLDDNNSDLIETTNTELIFEKTSNVILTGTGGIGKSMLVKHIFINQVQQATSIPIFIELKSLNESDFSENELVDFIYQEVQNHHLNLEKKYFKATLEAGRYTIIFDGLDEVNPSKRSWLDKEIKEFVTLYNSNRYVLSSRPSEEFIGWNQFAEYEIKKLNKEQALALIDKLNYDEKVKRRFYRELKAHLYDTHESFASIPLLLTIMLMTYEAGASIPNNLTDFYNQAFYTLYQRHDASKSGYKRELKAKLTPEEFRNILAYIGLKTFFEGKVDFDRTTLDEIITKYCFKNNLELKTNDIVYDATHSACMMLQEGVSLKFSHRSFQEYFAAVGVNQLDDKLQKQILIKWSEADRNNIAAHKTFMNALFKIQKERTYKNLCIPIIERMDEKYSRMGDITEKIVTCFNYFICRKDSRENKLELHFLLTKEVHFYFSLQFLIFANLGIDILSISDCENIEKLEADIVSNWKRDERKYYNMLSDNEKSLINKWVNGWYFSRHNYLKEWSIKFIEETTTQKRSLQNIIDSI</sequence>
<dbReference type="Pfam" id="PF22712">
    <property type="entry name" value="SNaCT7"/>
    <property type="match status" value="1"/>
</dbReference>
<dbReference type="InterPro" id="IPR027417">
    <property type="entry name" value="P-loop_NTPase"/>
</dbReference>
<protein>
    <submittedName>
        <fullName evidence="2">NACHT domain protein</fullName>
    </submittedName>
</protein>
<feature type="domain" description="NACHT" evidence="1">
    <location>
        <begin position="101"/>
        <end position="220"/>
    </location>
</feature>
<comment type="caution">
    <text evidence="2">The sequence shown here is derived from an EMBL/GenBank/DDBJ whole genome shotgun (WGS) entry which is preliminary data.</text>
</comment>
<dbReference type="InterPro" id="IPR055049">
    <property type="entry name" value="SNaCT7"/>
</dbReference>
<dbReference type="AlphaFoldDB" id="A0A0F2D5U3"/>
<dbReference type="RefSeq" id="WP_045590436.1">
    <property type="nucleotide sequence ID" value="NZ_JYGM01000001.1"/>
</dbReference>
<dbReference type="SUPFAM" id="SSF52540">
    <property type="entry name" value="P-loop containing nucleoside triphosphate hydrolases"/>
    <property type="match status" value="1"/>
</dbReference>
<dbReference type="Gene3D" id="3.40.50.300">
    <property type="entry name" value="P-loop containing nucleotide triphosphate hydrolases"/>
    <property type="match status" value="1"/>
</dbReference>